<feature type="region of interest" description="Disordered" evidence="6">
    <location>
        <begin position="608"/>
        <end position="634"/>
    </location>
</feature>
<dbReference type="InterPro" id="IPR011709">
    <property type="entry name" value="DEAD-box_helicase_OB_fold"/>
</dbReference>
<dbReference type="EMBL" id="AP017315">
    <property type="protein sequence ID" value="BAU31616.1"/>
    <property type="molecule type" value="Genomic_DNA"/>
</dbReference>
<keyword evidence="4" id="KW-0067">ATP-binding</keyword>
<name>A0A0U5B6T5_9MICO</name>
<dbReference type="Proteomes" id="UP000218965">
    <property type="component" value="Chromosome"/>
</dbReference>
<dbReference type="PROSITE" id="PS51192">
    <property type="entry name" value="HELICASE_ATP_BIND_1"/>
    <property type="match status" value="1"/>
</dbReference>
<dbReference type="KEGG" id="malk:MalAC0309_0748"/>
<keyword evidence="2" id="KW-0378">Hydrolase</keyword>
<keyword evidence="5" id="KW-0175">Coiled coil</keyword>
<evidence type="ECO:0000256" key="3">
    <source>
        <dbReference type="ARBA" id="ARBA00022806"/>
    </source>
</evidence>
<dbReference type="GO" id="GO:0016787">
    <property type="term" value="F:hydrolase activity"/>
    <property type="evidence" value="ECO:0007669"/>
    <property type="project" value="UniProtKB-KW"/>
</dbReference>
<dbReference type="NCBIfam" id="TIGR01967">
    <property type="entry name" value="DEAH_box_HrpA"/>
    <property type="match status" value="1"/>
</dbReference>
<dbReference type="Pfam" id="PF07717">
    <property type="entry name" value="OB_NTP_bind"/>
    <property type="match status" value="1"/>
</dbReference>
<dbReference type="GO" id="GO:0005524">
    <property type="term" value="F:ATP binding"/>
    <property type="evidence" value="ECO:0007669"/>
    <property type="project" value="UniProtKB-KW"/>
</dbReference>
<evidence type="ECO:0000313" key="9">
    <source>
        <dbReference type="EMBL" id="BAU31616.1"/>
    </source>
</evidence>
<dbReference type="NCBIfam" id="NF008348">
    <property type="entry name" value="PRK11131.1"/>
    <property type="match status" value="1"/>
</dbReference>
<dbReference type="CDD" id="cd18791">
    <property type="entry name" value="SF2_C_RHA"/>
    <property type="match status" value="1"/>
</dbReference>
<dbReference type="GO" id="GO:0003724">
    <property type="term" value="F:RNA helicase activity"/>
    <property type="evidence" value="ECO:0007669"/>
    <property type="project" value="InterPro"/>
</dbReference>
<feature type="domain" description="Helicase C-terminal" evidence="8">
    <location>
        <begin position="239"/>
        <end position="415"/>
    </location>
</feature>
<evidence type="ECO:0000256" key="1">
    <source>
        <dbReference type="ARBA" id="ARBA00022741"/>
    </source>
</evidence>
<evidence type="ECO:0000259" key="7">
    <source>
        <dbReference type="PROSITE" id="PS51192"/>
    </source>
</evidence>
<reference evidence="9 10" key="2">
    <citation type="submission" date="2016-01" db="EMBL/GenBank/DDBJ databases">
        <title>Microcella alkaliphila JAM AC0309 whole genome shotgun sequence.</title>
        <authorList>
            <person name="Kurata A."/>
            <person name="Hirose Y."/>
            <person name="Kishimoto N."/>
            <person name="Kobayashi T."/>
        </authorList>
    </citation>
    <scope>NUCLEOTIDE SEQUENCE [LARGE SCALE GENOMIC DNA]</scope>
    <source>
        <strain evidence="9 10">JAM AC0309</strain>
    </source>
</reference>
<feature type="domain" description="Helicase ATP-binding" evidence="7">
    <location>
        <begin position="29"/>
        <end position="189"/>
    </location>
</feature>
<dbReference type="InterPro" id="IPR001650">
    <property type="entry name" value="Helicase_C-like"/>
</dbReference>
<dbReference type="Pfam" id="PF00271">
    <property type="entry name" value="Helicase_C"/>
    <property type="match status" value="1"/>
</dbReference>
<evidence type="ECO:0000256" key="5">
    <source>
        <dbReference type="SAM" id="Coils"/>
    </source>
</evidence>
<dbReference type="InterPro" id="IPR014001">
    <property type="entry name" value="Helicase_ATP-bd"/>
</dbReference>
<keyword evidence="1" id="KW-0547">Nucleotide-binding</keyword>
<dbReference type="Pfam" id="PF21010">
    <property type="entry name" value="HA2_C"/>
    <property type="match status" value="1"/>
</dbReference>
<dbReference type="PANTHER" id="PTHR18934:SF99">
    <property type="entry name" value="ATP-DEPENDENT RNA HELICASE DHX37-RELATED"/>
    <property type="match status" value="1"/>
</dbReference>
<dbReference type="Pfam" id="PF00270">
    <property type="entry name" value="DEAD"/>
    <property type="match status" value="1"/>
</dbReference>
<dbReference type="RefSeq" id="WP_096420841.1">
    <property type="nucleotide sequence ID" value="NZ_AP017315.1"/>
</dbReference>
<dbReference type="GO" id="GO:0003723">
    <property type="term" value="F:RNA binding"/>
    <property type="evidence" value="ECO:0007669"/>
    <property type="project" value="TreeGrafter"/>
</dbReference>
<dbReference type="Pfam" id="PF11898">
    <property type="entry name" value="DUF3418"/>
    <property type="match status" value="1"/>
</dbReference>
<feature type="compositionally biased region" description="Acidic residues" evidence="6">
    <location>
        <begin position="213"/>
        <end position="223"/>
    </location>
</feature>
<accession>A0A0U5B6T5</accession>
<dbReference type="SMART" id="SM00490">
    <property type="entry name" value="HELICc"/>
    <property type="match status" value="1"/>
</dbReference>
<keyword evidence="3 9" id="KW-0347">Helicase</keyword>
<evidence type="ECO:0000256" key="6">
    <source>
        <dbReference type="SAM" id="MobiDB-lite"/>
    </source>
</evidence>
<evidence type="ECO:0000313" key="10">
    <source>
        <dbReference type="Proteomes" id="UP000218965"/>
    </source>
</evidence>
<dbReference type="OrthoDB" id="9805617at2"/>
<protein>
    <submittedName>
        <fullName evidence="9">ATP-dependent helicase</fullName>
    </submittedName>
</protein>
<dbReference type="PROSITE" id="PS51194">
    <property type="entry name" value="HELICASE_CTER"/>
    <property type="match status" value="1"/>
</dbReference>
<evidence type="ECO:0000256" key="4">
    <source>
        <dbReference type="ARBA" id="ARBA00022840"/>
    </source>
</evidence>
<evidence type="ECO:0000259" key="8">
    <source>
        <dbReference type="PROSITE" id="PS51194"/>
    </source>
</evidence>
<dbReference type="InterPro" id="IPR011545">
    <property type="entry name" value="DEAD/DEAH_box_helicase_dom"/>
</dbReference>
<proteinExistence type="predicted"/>
<feature type="coiled-coil region" evidence="5">
    <location>
        <begin position="761"/>
        <end position="788"/>
    </location>
</feature>
<dbReference type="PANTHER" id="PTHR18934">
    <property type="entry name" value="ATP-DEPENDENT RNA HELICASE"/>
    <property type="match status" value="1"/>
</dbReference>
<dbReference type="InterPro" id="IPR024590">
    <property type="entry name" value="HrpA_C"/>
</dbReference>
<feature type="compositionally biased region" description="Basic and acidic residues" evidence="6">
    <location>
        <begin position="621"/>
        <end position="634"/>
    </location>
</feature>
<evidence type="ECO:0000256" key="2">
    <source>
        <dbReference type="ARBA" id="ARBA00022801"/>
    </source>
</evidence>
<dbReference type="SMART" id="SM00487">
    <property type="entry name" value="DEXDc"/>
    <property type="match status" value="1"/>
</dbReference>
<organism evidence="9 10">
    <name type="scientific">Microcella alkaliphila</name>
    <dbReference type="NCBI Taxonomy" id="279828"/>
    <lineage>
        <taxon>Bacteria</taxon>
        <taxon>Bacillati</taxon>
        <taxon>Actinomycetota</taxon>
        <taxon>Actinomycetes</taxon>
        <taxon>Micrococcales</taxon>
        <taxon>Microbacteriaceae</taxon>
        <taxon>Microcella</taxon>
    </lineage>
</organism>
<dbReference type="InterPro" id="IPR007502">
    <property type="entry name" value="Helicase-assoc_dom"/>
</dbReference>
<sequence length="1310" mass="145434">MIAAAAPGAAPRIHYPPDLPVSQRRDDILEALRDNQVVIVAGETGSGKTTQLPKMLLELGYERIAHTQPRRIAARTIAERVAEELGTRVGETVGYKVRFTDEVTDATRLTLMTDGILLAALRGDRELNRYDAIIIDEAHERSLTIDFLLGYLKQLLPRRPDLKLVITSATIDPESFAKHFAAGDGTPAPIIEVSGRTYPVEIRYRPLVPDADVPGDDGDESDGADAPSTPDDAIDMIEGVIAAVDELERDTDGDVLVFFSGENEIRDAADALRGHFQKRGPRGAATEVLPLYGRLSAAEQHRVFERPAPGIHRRIILATNVAETSLTVPGIRSVVDTGTARISRYSARAKVQRLPIEPISQASANQRSGRAGRTSDGIAIRLYSQLDFDKRPAFTDPEILRTNLAAVILQMISLGLGDIERFPFLQPPDKRGVKDGVDLLLELGAIDKRGDELRITHVGRAIAPLPLDPRYARMVVEAQKLGVAREVIAIVAGLSIQDPRERPAEHREKADQLHGRFRDPTSDFITLLNLWKHLQRRQKELSGNAFRREVRGEFLNYLRIREWQDVERQVRRLLPKDAVRGGAMPETSDADAIHRALLSGLLSHIGLRDDRDAGSPTSTNKGRDGRSPGRAARGREYLGARQRRFVIFPGSGLAKKQPAAVMAAELVETSRLFARTVAQIDPAWAEPLAAHLVKRQYSEPRWEKRQGSAVVDEKVTLFGVPIVPRRRAQLARIDAPLARELFIRHALVEGDWDTSRLDKRLTAFHRTNAQLRRELEKLEERQRRRDILLDDEKLVDFYDEKLPDDVTDVRRFERWWRDARREHPDLLTLTRGDLVDAEELPQGDDDAYPTRLTLGDQTLSVGYRFEPGSVDDGVTVTVPLPLLPRLDDAGFDWLVPGLRHELVTALIKTLPKSVRRNVVPAADWATRLLAEVPDGADLRELRITEFLAREIRRQTFTPVEPDDFDLERLPAHLRMGYAVVDDRGRRLARGTDLGSLQAKLKSRTRDSVARVATAAARAPIERGGITVWDDTVGEGGTVPRQVEVRRAETTIRGYPALVDEGAAVALRLQVSVDDQLRAHRAGVRRLVQLAVPSPLSYVQEHLTHAEKLSLAASPYRSTAALIDDALRAVIDAELDARGELPWTRADFESVRDAVNRGLPDRLFRIVATAASVLAAAREADVAISRSSSLSLMAPLADCRAQLGQLVFDGFIGRTGLERLPRLVVYLRGIVHRVEKLADNPGRDRAGQTEFESALHLFGQAGGVLPLAADARANLVTVRWMLEELRLSLFAQPLGPHGRISVQRVRKALAG</sequence>
<dbReference type="InterPro" id="IPR010222">
    <property type="entry name" value="RNA_helicase_HrpA"/>
</dbReference>
<reference evidence="10" key="1">
    <citation type="submission" date="2015-12" db="EMBL/GenBank/DDBJ databases">
        <authorList>
            <person name="Shamseldin A."/>
            <person name="Moawad H."/>
            <person name="Abd El-Rahim W.M."/>
            <person name="Sadowsky M.J."/>
        </authorList>
    </citation>
    <scope>NUCLEOTIDE SEQUENCE [LARGE SCALE GENOMIC DNA]</scope>
    <source>
        <strain evidence="10">JAM AC0309</strain>
    </source>
</reference>
<dbReference type="InterPro" id="IPR027417">
    <property type="entry name" value="P-loop_NTPase"/>
</dbReference>
<dbReference type="Gene3D" id="3.40.50.300">
    <property type="entry name" value="P-loop containing nucleotide triphosphate hydrolases"/>
    <property type="match status" value="2"/>
</dbReference>
<dbReference type="Gene3D" id="1.20.120.1080">
    <property type="match status" value="1"/>
</dbReference>
<dbReference type="FunFam" id="1.20.120.1080:FF:000005">
    <property type="entry name" value="ATP-dependent helicase HrpA"/>
    <property type="match status" value="1"/>
</dbReference>
<dbReference type="SMART" id="SM00847">
    <property type="entry name" value="HA2"/>
    <property type="match status" value="1"/>
</dbReference>
<dbReference type="SUPFAM" id="SSF52540">
    <property type="entry name" value="P-loop containing nucleoside triphosphate hydrolases"/>
    <property type="match status" value="1"/>
</dbReference>
<gene>
    <name evidence="9" type="ORF">MalAC0309_0748</name>
</gene>
<feature type="region of interest" description="Disordered" evidence="6">
    <location>
        <begin position="208"/>
        <end position="232"/>
    </location>
</feature>